<evidence type="ECO:0000256" key="9">
    <source>
        <dbReference type="SAM" id="Phobius"/>
    </source>
</evidence>
<keyword evidence="3 9" id="KW-0812">Transmembrane</keyword>
<protein>
    <recommendedName>
        <fullName evidence="8">Ancillary SecYEG translocon subunit</fullName>
    </recommendedName>
</protein>
<proteinExistence type="inferred from homology"/>
<feature type="transmembrane region" description="Helical" evidence="9">
    <location>
        <begin position="22"/>
        <end position="39"/>
    </location>
</feature>
<comment type="similarity">
    <text evidence="7">Belongs to the YfgM family.</text>
</comment>
<dbReference type="Pfam" id="PF09976">
    <property type="entry name" value="TPR_21"/>
    <property type="match status" value="1"/>
</dbReference>
<evidence type="ECO:0000256" key="4">
    <source>
        <dbReference type="ARBA" id="ARBA00022989"/>
    </source>
</evidence>
<evidence type="ECO:0000313" key="11">
    <source>
        <dbReference type="EMBL" id="SEQ58140.1"/>
    </source>
</evidence>
<dbReference type="RefSeq" id="WP_093285819.1">
    <property type="nucleotide sequence ID" value="NZ_FOFS01000008.1"/>
</dbReference>
<evidence type="ECO:0000256" key="3">
    <source>
        <dbReference type="ARBA" id="ARBA00022692"/>
    </source>
</evidence>
<evidence type="ECO:0000256" key="8">
    <source>
        <dbReference type="ARBA" id="ARBA00024235"/>
    </source>
</evidence>
<dbReference type="AlphaFoldDB" id="A0A1H9H759"/>
<dbReference type="Proteomes" id="UP000199233">
    <property type="component" value="Unassembled WGS sequence"/>
</dbReference>
<keyword evidence="6" id="KW-0143">Chaperone</keyword>
<accession>A0A1H9H759</accession>
<keyword evidence="2" id="KW-1003">Cell membrane</keyword>
<dbReference type="PIRSF" id="PIRSF006170">
    <property type="entry name" value="YfgM"/>
    <property type="match status" value="1"/>
</dbReference>
<keyword evidence="4 9" id="KW-1133">Transmembrane helix</keyword>
<keyword evidence="12" id="KW-1185">Reference proteome</keyword>
<dbReference type="OrthoDB" id="9789675at2"/>
<feature type="domain" description="Ancillary SecYEG translocon subunit/Cell division coordinator CpoB TPR" evidence="10">
    <location>
        <begin position="15"/>
        <end position="207"/>
    </location>
</feature>
<comment type="subcellular location">
    <subcellularLocation>
        <location evidence="1">Cell membrane</location>
        <topology evidence="1">Single-pass type II membrane protein</topology>
    </subcellularLocation>
</comment>
<dbReference type="InterPro" id="IPR018704">
    <property type="entry name" value="SecYEG/CpoB_TPR"/>
</dbReference>
<evidence type="ECO:0000313" key="12">
    <source>
        <dbReference type="Proteomes" id="UP000199233"/>
    </source>
</evidence>
<dbReference type="PANTHER" id="PTHR38035:SF1">
    <property type="entry name" value="ANCILLARY SECYEG TRANSLOCON SUBUNIT"/>
    <property type="match status" value="1"/>
</dbReference>
<evidence type="ECO:0000256" key="5">
    <source>
        <dbReference type="ARBA" id="ARBA00023136"/>
    </source>
</evidence>
<evidence type="ECO:0000256" key="7">
    <source>
        <dbReference type="ARBA" id="ARBA00024197"/>
    </source>
</evidence>
<dbReference type="Gene3D" id="1.25.40.10">
    <property type="entry name" value="Tetratricopeptide repeat domain"/>
    <property type="match status" value="1"/>
</dbReference>
<dbReference type="InterPro" id="IPR026039">
    <property type="entry name" value="YfgM"/>
</dbReference>
<organism evidence="11 12">
    <name type="scientific">Solimonas aquatica</name>
    <dbReference type="NCBI Taxonomy" id="489703"/>
    <lineage>
        <taxon>Bacteria</taxon>
        <taxon>Pseudomonadati</taxon>
        <taxon>Pseudomonadota</taxon>
        <taxon>Gammaproteobacteria</taxon>
        <taxon>Nevskiales</taxon>
        <taxon>Nevskiaceae</taxon>
        <taxon>Solimonas</taxon>
    </lineage>
</organism>
<name>A0A1H9H759_9GAMM</name>
<sequence length="212" mass="23184">MTTHYDDEAQADQLKKWLKENYLALAAGLAVGLSAVFGYQGWQNHKSQRGAAASQVYEDLKKELAAEHADLAKPLLDKLSGEYADTPYAAAAQLQAAAASVRASQFDEALTHLKWVSEHSKDEGLKQVAQLRQARVLWQQNKIDEALVLLKDDKGAFAALVQELRGDILVAKGDRAAARSDYEKALAATPEGQPNRMLLQRKLDDLSGAVQS</sequence>
<dbReference type="SUPFAM" id="SSF48452">
    <property type="entry name" value="TPR-like"/>
    <property type="match status" value="1"/>
</dbReference>
<dbReference type="GO" id="GO:0005886">
    <property type="term" value="C:plasma membrane"/>
    <property type="evidence" value="ECO:0007669"/>
    <property type="project" value="UniProtKB-SubCell"/>
</dbReference>
<evidence type="ECO:0000259" key="10">
    <source>
        <dbReference type="Pfam" id="PF09976"/>
    </source>
</evidence>
<reference evidence="11 12" key="1">
    <citation type="submission" date="2016-10" db="EMBL/GenBank/DDBJ databases">
        <authorList>
            <person name="de Groot N.N."/>
        </authorList>
    </citation>
    <scope>NUCLEOTIDE SEQUENCE [LARGE SCALE GENOMIC DNA]</scope>
    <source>
        <strain evidence="11 12">DSM 25927</strain>
    </source>
</reference>
<dbReference type="STRING" id="489703.SAMN04488038_10850"/>
<gene>
    <name evidence="11" type="ORF">SAMN04488038_10850</name>
</gene>
<evidence type="ECO:0000256" key="1">
    <source>
        <dbReference type="ARBA" id="ARBA00004401"/>
    </source>
</evidence>
<dbReference type="InterPro" id="IPR011990">
    <property type="entry name" value="TPR-like_helical_dom_sf"/>
</dbReference>
<dbReference type="PANTHER" id="PTHR38035">
    <property type="entry name" value="UPF0070 PROTEIN YFGM"/>
    <property type="match status" value="1"/>
</dbReference>
<evidence type="ECO:0000256" key="6">
    <source>
        <dbReference type="ARBA" id="ARBA00023186"/>
    </source>
</evidence>
<dbReference type="GO" id="GO:0044877">
    <property type="term" value="F:protein-containing complex binding"/>
    <property type="evidence" value="ECO:0007669"/>
    <property type="project" value="InterPro"/>
</dbReference>
<evidence type="ECO:0000256" key="2">
    <source>
        <dbReference type="ARBA" id="ARBA00022475"/>
    </source>
</evidence>
<keyword evidence="5 9" id="KW-0472">Membrane</keyword>
<dbReference type="EMBL" id="FOFS01000008">
    <property type="protein sequence ID" value="SEQ58140.1"/>
    <property type="molecule type" value="Genomic_DNA"/>
</dbReference>